<proteinExistence type="predicted"/>
<dbReference type="InterPro" id="IPR055142">
    <property type="entry name" value="ZER1-like_C"/>
</dbReference>
<gene>
    <name evidence="3" type="primary">ZER1_1</name>
    <name evidence="3" type="ORF">P7K49_001791</name>
</gene>
<evidence type="ECO:0000313" key="3">
    <source>
        <dbReference type="EMBL" id="KAK2120405.1"/>
    </source>
</evidence>
<evidence type="ECO:0000313" key="4">
    <source>
        <dbReference type="Proteomes" id="UP001266305"/>
    </source>
</evidence>
<dbReference type="Proteomes" id="UP001266305">
    <property type="component" value="Unassembled WGS sequence"/>
</dbReference>
<keyword evidence="4" id="KW-1185">Reference proteome</keyword>
<organism evidence="3 4">
    <name type="scientific">Saguinus oedipus</name>
    <name type="common">Cotton-top tamarin</name>
    <name type="synonym">Oedipomidas oedipus</name>
    <dbReference type="NCBI Taxonomy" id="9490"/>
    <lineage>
        <taxon>Eukaryota</taxon>
        <taxon>Metazoa</taxon>
        <taxon>Chordata</taxon>
        <taxon>Craniata</taxon>
        <taxon>Vertebrata</taxon>
        <taxon>Euteleostomi</taxon>
        <taxon>Mammalia</taxon>
        <taxon>Eutheria</taxon>
        <taxon>Euarchontoglires</taxon>
        <taxon>Primates</taxon>
        <taxon>Haplorrhini</taxon>
        <taxon>Platyrrhini</taxon>
        <taxon>Cebidae</taxon>
        <taxon>Callitrichinae</taxon>
        <taxon>Saguinus</taxon>
    </lineage>
</organism>
<evidence type="ECO:0000256" key="1">
    <source>
        <dbReference type="ARBA" id="ARBA00022786"/>
    </source>
</evidence>
<comment type="caution">
    <text evidence="3">The sequence shown here is derived from an EMBL/GenBank/DDBJ whole genome shotgun (WGS) entry which is preliminary data.</text>
</comment>
<keyword evidence="1" id="KW-0833">Ubl conjugation pathway</keyword>
<name>A0ABQ9WG26_SAGOE</name>
<sequence>MTSQFISVFSNLLESKADGIEVSYNACGVLSHIMFDGPEAWGVCEPQRKEVEERMWAAIQSWDINSRRNINYSVEYGVSVG</sequence>
<reference evidence="3 4" key="1">
    <citation type="submission" date="2023-05" db="EMBL/GenBank/DDBJ databases">
        <title>B98-5 Cell Line De Novo Hybrid Assembly: An Optical Mapping Approach.</title>
        <authorList>
            <person name="Kananen K."/>
            <person name="Auerbach J.A."/>
            <person name="Kautto E."/>
            <person name="Blachly J.S."/>
        </authorList>
    </citation>
    <scope>NUCLEOTIDE SEQUENCE [LARGE SCALE GENOMIC DNA]</scope>
    <source>
        <strain evidence="3">B95-8</strain>
        <tissue evidence="3">Cell line</tissue>
    </source>
</reference>
<dbReference type="PANTHER" id="PTHR12904:SF23">
    <property type="entry name" value="PROTEIN ZER-1 HOMOLOG"/>
    <property type="match status" value="1"/>
</dbReference>
<dbReference type="InterPro" id="IPR051341">
    <property type="entry name" value="Zyg-11_UBL_adapter"/>
</dbReference>
<evidence type="ECO:0000259" key="2">
    <source>
        <dbReference type="Pfam" id="PF22964"/>
    </source>
</evidence>
<dbReference type="PANTHER" id="PTHR12904">
    <property type="match status" value="1"/>
</dbReference>
<dbReference type="EMBL" id="JASSZA010000001">
    <property type="protein sequence ID" value="KAK2120405.1"/>
    <property type="molecule type" value="Genomic_DNA"/>
</dbReference>
<feature type="domain" description="Protein zer-1 homolog-like C-terminal" evidence="2">
    <location>
        <begin position="1"/>
        <end position="72"/>
    </location>
</feature>
<dbReference type="Pfam" id="PF22964">
    <property type="entry name" value="ZER1-like_2nd"/>
    <property type="match status" value="1"/>
</dbReference>
<protein>
    <submittedName>
        <fullName evidence="3">Protein zer-1</fullName>
    </submittedName>
</protein>
<accession>A0ABQ9WG26</accession>